<organism evidence="1 2">
    <name type="scientific">Ooceraea biroi</name>
    <name type="common">Clonal raider ant</name>
    <name type="synonym">Cerapachys biroi</name>
    <dbReference type="NCBI Taxonomy" id="2015173"/>
    <lineage>
        <taxon>Eukaryota</taxon>
        <taxon>Metazoa</taxon>
        <taxon>Ecdysozoa</taxon>
        <taxon>Arthropoda</taxon>
        <taxon>Hexapoda</taxon>
        <taxon>Insecta</taxon>
        <taxon>Pterygota</taxon>
        <taxon>Neoptera</taxon>
        <taxon>Endopterygota</taxon>
        <taxon>Hymenoptera</taxon>
        <taxon>Apocrita</taxon>
        <taxon>Aculeata</taxon>
        <taxon>Formicoidea</taxon>
        <taxon>Formicidae</taxon>
        <taxon>Dorylinae</taxon>
        <taxon>Ooceraea</taxon>
    </lineage>
</organism>
<proteinExistence type="predicted"/>
<evidence type="ECO:0000313" key="2">
    <source>
        <dbReference type="Proteomes" id="UP000053097"/>
    </source>
</evidence>
<gene>
    <name evidence="1" type="ORF">X777_03685</name>
</gene>
<dbReference type="Proteomes" id="UP000053097">
    <property type="component" value="Unassembled WGS sequence"/>
</dbReference>
<evidence type="ECO:0000313" key="1">
    <source>
        <dbReference type="EMBL" id="EZA56000.1"/>
    </source>
</evidence>
<dbReference type="AlphaFoldDB" id="A0A026WIZ6"/>
<accession>A0A026WIZ6</accession>
<protein>
    <submittedName>
        <fullName evidence="1">Uncharacterized protein</fullName>
    </submittedName>
</protein>
<reference evidence="1 2" key="1">
    <citation type="journal article" date="2014" name="Curr. Biol.">
        <title>The genome of the clonal raider ant Cerapachys biroi.</title>
        <authorList>
            <person name="Oxley P.R."/>
            <person name="Ji L."/>
            <person name="Fetter-Pruneda I."/>
            <person name="McKenzie S.K."/>
            <person name="Li C."/>
            <person name="Hu H."/>
            <person name="Zhang G."/>
            <person name="Kronauer D.J."/>
        </authorList>
    </citation>
    <scope>NUCLEOTIDE SEQUENCE [LARGE SCALE GENOMIC DNA]</scope>
</reference>
<name>A0A026WIZ6_OOCBI</name>
<keyword evidence="2" id="KW-1185">Reference proteome</keyword>
<sequence>MTERCFAFFPTFRYECSGLVMKKKRGSRRMTRRGGARRFTISSGHFFTIPSDPPARSTPSAER</sequence>
<dbReference type="EMBL" id="KK107182">
    <property type="protein sequence ID" value="EZA56000.1"/>
    <property type="molecule type" value="Genomic_DNA"/>
</dbReference>